<feature type="transmembrane region" description="Helical" evidence="1">
    <location>
        <begin position="21"/>
        <end position="41"/>
    </location>
</feature>
<dbReference type="EMBL" id="JAOQIO010000124">
    <property type="protein sequence ID" value="MCU6797878.1"/>
    <property type="molecule type" value="Genomic_DNA"/>
</dbReference>
<evidence type="ECO:0008006" key="4">
    <source>
        <dbReference type="Google" id="ProtNLM"/>
    </source>
</evidence>
<dbReference type="RefSeq" id="WP_262688585.1">
    <property type="nucleotide sequence ID" value="NZ_JAOQIO010000124.1"/>
</dbReference>
<name>A0ABT2UT89_9BACL</name>
<accession>A0ABT2UT89</accession>
<organism evidence="2 3">
    <name type="scientific">Paenibacillus baimaensis</name>
    <dbReference type="NCBI Taxonomy" id="2982185"/>
    <lineage>
        <taxon>Bacteria</taxon>
        <taxon>Bacillati</taxon>
        <taxon>Bacillota</taxon>
        <taxon>Bacilli</taxon>
        <taxon>Bacillales</taxon>
        <taxon>Paenibacillaceae</taxon>
        <taxon>Paenibacillus</taxon>
    </lineage>
</organism>
<comment type="caution">
    <text evidence="2">The sequence shown here is derived from an EMBL/GenBank/DDBJ whole genome shotgun (WGS) entry which is preliminary data.</text>
</comment>
<evidence type="ECO:0000256" key="1">
    <source>
        <dbReference type="SAM" id="Phobius"/>
    </source>
</evidence>
<keyword evidence="1" id="KW-0472">Membrane</keyword>
<reference evidence="2 3" key="1">
    <citation type="submission" date="2022-09" db="EMBL/GenBank/DDBJ databases">
        <authorList>
            <person name="Han X.L."/>
            <person name="Wang Q."/>
            <person name="Lu T."/>
        </authorList>
    </citation>
    <scope>NUCLEOTIDE SEQUENCE [LARGE SCALE GENOMIC DNA]</scope>
    <source>
        <strain evidence="2 3">WQ 127069</strain>
    </source>
</reference>
<proteinExistence type="predicted"/>
<keyword evidence="1" id="KW-0812">Transmembrane</keyword>
<dbReference type="Proteomes" id="UP001652445">
    <property type="component" value="Unassembled WGS sequence"/>
</dbReference>
<protein>
    <recommendedName>
        <fullName evidence="4">Phosphodiester glycosidase domain-containing protein</fullName>
    </recommendedName>
</protein>
<evidence type="ECO:0000313" key="2">
    <source>
        <dbReference type="EMBL" id="MCU6797878.1"/>
    </source>
</evidence>
<evidence type="ECO:0000313" key="3">
    <source>
        <dbReference type="Proteomes" id="UP001652445"/>
    </source>
</evidence>
<gene>
    <name evidence="2" type="ORF">OB236_37720</name>
</gene>
<keyword evidence="3" id="KW-1185">Reference proteome</keyword>
<sequence length="272" mass="30567">MLEWNRKEEAAGIVRFIRARLPLLVMAFLFGNLIAIVFTALEPSGADLRSETYTYQKTTTQNGVKLHSLRTRPNNIVLKHIQSNVTLTDEFGINGGFFWNGDLLSIAVVNDQPLVGQQWDYGSGWYNIDVPKGTLVWDEITGSFNVQVAIDAEQLHVTDKGHYWAQGGVSMSLQHDEQWIQQALAEDMPAFAEARLRSGAVYDKSQNLWLLVSETPCTVEQFRTAAIEWVGRNQVVDGVFLDGDGSSQMRSAQIQLKGDTREVYQMLALKKK</sequence>
<keyword evidence="1" id="KW-1133">Transmembrane helix</keyword>